<dbReference type="PROSITE" id="PS50076">
    <property type="entry name" value="DNAJ_2"/>
    <property type="match status" value="1"/>
</dbReference>
<keyword evidence="7" id="KW-0143">Chaperone</keyword>
<dbReference type="InterPro" id="IPR001623">
    <property type="entry name" value="DnaJ_domain"/>
</dbReference>
<organism evidence="10 11">
    <name type="scientific">Marinomonas ushuaiensis DSM 15871</name>
    <dbReference type="NCBI Taxonomy" id="1122207"/>
    <lineage>
        <taxon>Bacteria</taxon>
        <taxon>Pseudomonadati</taxon>
        <taxon>Pseudomonadota</taxon>
        <taxon>Gammaproteobacteria</taxon>
        <taxon>Oceanospirillales</taxon>
        <taxon>Oceanospirillaceae</taxon>
        <taxon>Marinomonas</taxon>
    </lineage>
</organism>
<evidence type="ECO:0000313" key="10">
    <source>
        <dbReference type="EMBL" id="ETX11843.1"/>
    </source>
</evidence>
<gene>
    <name evidence="10" type="ORF">MUS1_07835</name>
</gene>
<keyword evidence="1" id="KW-0963">Cytoplasm</keyword>
<dbReference type="EMBL" id="JAMB01000002">
    <property type="protein sequence ID" value="ETX11843.1"/>
    <property type="molecule type" value="Genomic_DNA"/>
</dbReference>
<dbReference type="InterPro" id="IPR008971">
    <property type="entry name" value="HSP40/DnaJ_pept-bd"/>
</dbReference>
<evidence type="ECO:0000256" key="3">
    <source>
        <dbReference type="ARBA" id="ARBA00022737"/>
    </source>
</evidence>
<dbReference type="GO" id="GO:0042026">
    <property type="term" value="P:protein refolding"/>
    <property type="evidence" value="ECO:0007669"/>
    <property type="project" value="TreeGrafter"/>
</dbReference>
<keyword evidence="4" id="KW-0863">Zinc-finger</keyword>
<dbReference type="Pfam" id="PF01556">
    <property type="entry name" value="DnaJ_C"/>
    <property type="match status" value="1"/>
</dbReference>
<dbReference type="InterPro" id="IPR018253">
    <property type="entry name" value="DnaJ_domain_CS"/>
</dbReference>
<evidence type="ECO:0000256" key="1">
    <source>
        <dbReference type="ARBA" id="ARBA00022490"/>
    </source>
</evidence>
<dbReference type="PRINTS" id="PR00625">
    <property type="entry name" value="JDOMAIN"/>
</dbReference>
<dbReference type="PANTHER" id="PTHR43096">
    <property type="entry name" value="DNAJ HOMOLOG 1, MITOCHONDRIAL-RELATED"/>
    <property type="match status" value="1"/>
</dbReference>
<evidence type="ECO:0000256" key="7">
    <source>
        <dbReference type="ARBA" id="ARBA00023186"/>
    </source>
</evidence>
<dbReference type="STRING" id="1122207.MUS1_07835"/>
<dbReference type="CDD" id="cd10747">
    <property type="entry name" value="DnaJ_C"/>
    <property type="match status" value="1"/>
</dbReference>
<dbReference type="Pfam" id="PF00226">
    <property type="entry name" value="DnaJ"/>
    <property type="match status" value="1"/>
</dbReference>
<evidence type="ECO:0000256" key="6">
    <source>
        <dbReference type="ARBA" id="ARBA00023125"/>
    </source>
</evidence>
<dbReference type="PATRIC" id="fig|1122207.3.peg.878"/>
<accession>X7E9N0</accession>
<dbReference type="AlphaFoldDB" id="X7E9N0"/>
<evidence type="ECO:0000256" key="4">
    <source>
        <dbReference type="ARBA" id="ARBA00022771"/>
    </source>
</evidence>
<keyword evidence="11" id="KW-1185">Reference proteome</keyword>
<dbReference type="InterPro" id="IPR036869">
    <property type="entry name" value="J_dom_sf"/>
</dbReference>
<evidence type="ECO:0000256" key="2">
    <source>
        <dbReference type="ARBA" id="ARBA00022723"/>
    </source>
</evidence>
<dbReference type="GO" id="GO:0005737">
    <property type="term" value="C:cytoplasm"/>
    <property type="evidence" value="ECO:0007669"/>
    <property type="project" value="TreeGrafter"/>
</dbReference>
<dbReference type="InterPro" id="IPR002939">
    <property type="entry name" value="DnaJ_C"/>
</dbReference>
<dbReference type="SMART" id="SM00271">
    <property type="entry name" value="DnaJ"/>
    <property type="match status" value="1"/>
</dbReference>
<dbReference type="GO" id="GO:0003677">
    <property type="term" value="F:DNA binding"/>
    <property type="evidence" value="ECO:0007669"/>
    <property type="project" value="UniProtKB-KW"/>
</dbReference>
<evidence type="ECO:0000256" key="8">
    <source>
        <dbReference type="SAM" id="MobiDB-lite"/>
    </source>
</evidence>
<dbReference type="FunFam" id="2.60.260.20:FF:000005">
    <property type="entry name" value="Chaperone protein dnaJ 1, mitochondrial"/>
    <property type="match status" value="1"/>
</dbReference>
<dbReference type="GO" id="GO:0008270">
    <property type="term" value="F:zinc ion binding"/>
    <property type="evidence" value="ECO:0007669"/>
    <property type="project" value="UniProtKB-KW"/>
</dbReference>
<name>X7E9N0_9GAMM</name>
<keyword evidence="6" id="KW-0238">DNA-binding</keyword>
<dbReference type="OrthoDB" id="9779889at2"/>
<comment type="caution">
    <text evidence="10">The sequence shown here is derived from an EMBL/GenBank/DDBJ whole genome shotgun (WGS) entry which is preliminary data.</text>
</comment>
<dbReference type="SUPFAM" id="SSF49493">
    <property type="entry name" value="HSP40/DnaJ peptide-binding domain"/>
    <property type="match status" value="2"/>
</dbReference>
<dbReference type="PANTHER" id="PTHR43096:SF52">
    <property type="entry name" value="DNAJ HOMOLOG 1, MITOCHONDRIAL-RELATED"/>
    <property type="match status" value="1"/>
</dbReference>
<keyword evidence="5" id="KW-0862">Zinc</keyword>
<feature type="region of interest" description="Disordered" evidence="8">
    <location>
        <begin position="73"/>
        <end position="100"/>
    </location>
</feature>
<dbReference type="PROSITE" id="PS00636">
    <property type="entry name" value="DNAJ_1"/>
    <property type="match status" value="1"/>
</dbReference>
<keyword evidence="3" id="KW-0677">Repeat</keyword>
<dbReference type="Proteomes" id="UP000054058">
    <property type="component" value="Unassembled WGS sequence"/>
</dbReference>
<dbReference type="FunFam" id="2.60.260.20:FF:000008">
    <property type="entry name" value="Curved DNA-binding protein"/>
    <property type="match status" value="1"/>
</dbReference>
<evidence type="ECO:0000259" key="9">
    <source>
        <dbReference type="PROSITE" id="PS50076"/>
    </source>
</evidence>
<feature type="domain" description="J" evidence="9">
    <location>
        <begin position="5"/>
        <end position="69"/>
    </location>
</feature>
<protein>
    <submittedName>
        <fullName evidence="10">Cytochrome C biogenesis protein</fullName>
    </submittedName>
</protein>
<proteinExistence type="predicted"/>
<dbReference type="CDD" id="cd06257">
    <property type="entry name" value="DnaJ"/>
    <property type="match status" value="1"/>
</dbReference>
<dbReference type="Gene3D" id="2.60.260.20">
    <property type="entry name" value="Urease metallochaperone UreE, N-terminal domain"/>
    <property type="match status" value="2"/>
</dbReference>
<dbReference type="Gene3D" id="1.10.287.110">
    <property type="entry name" value="DnaJ domain"/>
    <property type="match status" value="1"/>
</dbReference>
<sequence>MEFKDYYTILGVTEKADASAIKASYRKLARKYHPDVSKDDNAEQQFKDVGEAYAVLKDKEKRAEYDALRAQGTYRSGGGYQPPPDWQSSHAGGGHSQHSDSDFSDFFDSIFGANGASFHQSDDFQRSGNANRRGRDLYYKIALFLEEAYQGCQRQISLRVSEPDEHGQIKQRDKTLNVKIPAGVIEGQHIRLAGQGELGVGQGKAGDLLLEIEFAPHPYFAVDGVNILLTLPVTCWEAVLGATVEVPTINGKVKLKIPPASNSGNKLRIKGKGLVGKGEKASGDQIVTLQVNLPKEHNADAKALYQKLAECESNFNPRQILER</sequence>
<evidence type="ECO:0000313" key="11">
    <source>
        <dbReference type="Proteomes" id="UP000054058"/>
    </source>
</evidence>
<dbReference type="SUPFAM" id="SSF46565">
    <property type="entry name" value="Chaperone J-domain"/>
    <property type="match status" value="1"/>
</dbReference>
<keyword evidence="2" id="KW-0479">Metal-binding</keyword>
<dbReference type="RefSeq" id="WP_036159513.1">
    <property type="nucleotide sequence ID" value="NZ_JAMB01000002.1"/>
</dbReference>
<dbReference type="eggNOG" id="COG0484">
    <property type="taxonomic scope" value="Bacteria"/>
</dbReference>
<evidence type="ECO:0000256" key="5">
    <source>
        <dbReference type="ARBA" id="ARBA00022833"/>
    </source>
</evidence>
<reference evidence="10 11" key="1">
    <citation type="submission" date="2014-01" db="EMBL/GenBank/DDBJ databases">
        <title>Marinomonas ushuaiensis DSM 15871 Genome Sequencing.</title>
        <authorList>
            <person name="Lai Q."/>
            <person name="Shao Z.S."/>
        </authorList>
    </citation>
    <scope>NUCLEOTIDE SEQUENCE [LARGE SCALE GENOMIC DNA]</scope>
    <source>
        <strain evidence="10 11">DSM 15871</strain>
    </source>
</reference>
<dbReference type="GO" id="GO:0051082">
    <property type="term" value="F:unfolded protein binding"/>
    <property type="evidence" value="ECO:0007669"/>
    <property type="project" value="InterPro"/>
</dbReference>